<evidence type="ECO:0000256" key="6">
    <source>
        <dbReference type="SAM" id="MobiDB-lite"/>
    </source>
</evidence>
<dbReference type="PANTHER" id="PTHR14409:SF0">
    <property type="entry name" value="PROTEIN MANBAL"/>
    <property type="match status" value="1"/>
</dbReference>
<dbReference type="Ensembl" id="ENSCPBT00000029592.1">
    <property type="protein sequence ID" value="ENSCPBP00000025115.1"/>
    <property type="gene ID" value="ENSCPBG00000017865.1"/>
</dbReference>
<sequence length="185" mass="20211">MRSPTPPRRPQRSGGGTTRVNANARGGEGVTCALSRPLGAAGCGRALATPARSWLLRERREEALPAALGGITSRGGEAWPLEREKPDFLRVFVKEEDASAMAAELDFSPPEVPEPTFLENVLRYGLFFGAIFQLICVLAIILPISKSHKTDSDNFEFKSSEVVKKPKVAAPQLSKKPKKETKKKR</sequence>
<evidence type="ECO:0000256" key="2">
    <source>
        <dbReference type="ARBA" id="ARBA00006839"/>
    </source>
</evidence>
<protein>
    <submittedName>
        <fullName evidence="8">Mannosidase beta like</fullName>
    </submittedName>
</protein>
<accession>A0A8C3HYN1</accession>
<gene>
    <name evidence="8" type="primary">MANBAL</name>
</gene>
<comment type="subcellular location">
    <subcellularLocation>
        <location evidence="1">Membrane</location>
        <topology evidence="1">Single-pass membrane protein</topology>
    </subcellularLocation>
</comment>
<dbReference type="AlphaFoldDB" id="A0A8C3HYN1"/>
<keyword evidence="4 7" id="KW-1133">Transmembrane helix</keyword>
<dbReference type="Proteomes" id="UP000694380">
    <property type="component" value="Unplaced"/>
</dbReference>
<keyword evidence="5 7" id="KW-0472">Membrane</keyword>
<reference evidence="8" key="1">
    <citation type="submission" date="2025-08" db="UniProtKB">
        <authorList>
            <consortium name="Ensembl"/>
        </authorList>
    </citation>
    <scope>IDENTIFICATION</scope>
</reference>
<dbReference type="GO" id="GO:0016020">
    <property type="term" value="C:membrane"/>
    <property type="evidence" value="ECO:0007669"/>
    <property type="project" value="UniProtKB-SubCell"/>
</dbReference>
<evidence type="ECO:0000256" key="1">
    <source>
        <dbReference type="ARBA" id="ARBA00004167"/>
    </source>
</evidence>
<evidence type="ECO:0000256" key="3">
    <source>
        <dbReference type="ARBA" id="ARBA00022692"/>
    </source>
</evidence>
<name>A0A8C3HYN1_CHRPI</name>
<organism evidence="8 9">
    <name type="scientific">Chrysemys picta bellii</name>
    <name type="common">Western painted turtle</name>
    <name type="synonym">Emys bellii</name>
    <dbReference type="NCBI Taxonomy" id="8478"/>
    <lineage>
        <taxon>Eukaryota</taxon>
        <taxon>Metazoa</taxon>
        <taxon>Chordata</taxon>
        <taxon>Craniata</taxon>
        <taxon>Vertebrata</taxon>
        <taxon>Euteleostomi</taxon>
        <taxon>Archelosauria</taxon>
        <taxon>Testudinata</taxon>
        <taxon>Testudines</taxon>
        <taxon>Cryptodira</taxon>
        <taxon>Durocryptodira</taxon>
        <taxon>Testudinoidea</taxon>
        <taxon>Emydidae</taxon>
        <taxon>Chrysemys</taxon>
    </lineage>
</organism>
<comment type="similarity">
    <text evidence="2">Belongs to the UPF0239 family.</text>
</comment>
<feature type="transmembrane region" description="Helical" evidence="7">
    <location>
        <begin position="121"/>
        <end position="142"/>
    </location>
</feature>
<evidence type="ECO:0000313" key="9">
    <source>
        <dbReference type="Proteomes" id="UP000694380"/>
    </source>
</evidence>
<reference evidence="8" key="2">
    <citation type="submission" date="2025-09" db="UniProtKB">
        <authorList>
            <consortium name="Ensembl"/>
        </authorList>
    </citation>
    <scope>IDENTIFICATION</scope>
</reference>
<proteinExistence type="inferred from homology"/>
<evidence type="ECO:0000256" key="5">
    <source>
        <dbReference type="ARBA" id="ARBA00023136"/>
    </source>
</evidence>
<dbReference type="Pfam" id="PF06783">
    <property type="entry name" value="UPF0239"/>
    <property type="match status" value="1"/>
</dbReference>
<evidence type="ECO:0000313" key="8">
    <source>
        <dbReference type="Ensembl" id="ENSCPBP00000025115.1"/>
    </source>
</evidence>
<dbReference type="InterPro" id="IPR009621">
    <property type="entry name" value="UPF0239"/>
</dbReference>
<evidence type="ECO:0000256" key="4">
    <source>
        <dbReference type="ARBA" id="ARBA00022989"/>
    </source>
</evidence>
<evidence type="ECO:0000256" key="7">
    <source>
        <dbReference type="SAM" id="Phobius"/>
    </source>
</evidence>
<keyword evidence="9" id="KW-1185">Reference proteome</keyword>
<keyword evidence="3 7" id="KW-0812">Transmembrane</keyword>
<feature type="region of interest" description="Disordered" evidence="6">
    <location>
        <begin position="1"/>
        <end position="24"/>
    </location>
</feature>
<dbReference type="PANTHER" id="PTHR14409">
    <property type="entry name" value="MANNOSIDASE, BETA A, LYSOSOMAL-LIKE, MANBAL PROTEIN"/>
    <property type="match status" value="1"/>
</dbReference>
<dbReference type="GeneTree" id="ENSGT00390000003422"/>